<evidence type="ECO:0000313" key="3">
    <source>
        <dbReference type="Proteomes" id="UP000258707"/>
    </source>
</evidence>
<dbReference type="Proteomes" id="UP000258707">
    <property type="component" value="Chromosome"/>
</dbReference>
<evidence type="ECO:0000256" key="1">
    <source>
        <dbReference type="SAM" id="MobiDB-lite"/>
    </source>
</evidence>
<dbReference type="AlphaFoldDB" id="A0A346PGY4"/>
<feature type="compositionally biased region" description="Basic and acidic residues" evidence="1">
    <location>
        <begin position="95"/>
        <end position="105"/>
    </location>
</feature>
<feature type="compositionally biased region" description="Acidic residues" evidence="1">
    <location>
        <begin position="106"/>
        <end position="139"/>
    </location>
</feature>
<name>A0A346PGY4_9EURY</name>
<dbReference type="EMBL" id="CP024047">
    <property type="protein sequence ID" value="AXR78779.1"/>
    <property type="molecule type" value="Genomic_DNA"/>
</dbReference>
<reference evidence="3" key="1">
    <citation type="submission" date="2017-10" db="EMBL/GenBank/DDBJ databases">
        <title>Phenotypic and genomic properties of facultatively anaerobic sulfur-reducing natronoarchaea from hypersaline soda lakes.</title>
        <authorList>
            <person name="Sorokin D.Y."/>
            <person name="Kublanov I.V."/>
            <person name="Roman P."/>
            <person name="Sinninghe Damste J.S."/>
            <person name="Golyshin P.N."/>
            <person name="Rojo D."/>
            <person name="Ciordia S."/>
            <person name="Mena Md.C."/>
            <person name="Ferrer M."/>
            <person name="Messina E."/>
            <person name="Smedile F."/>
            <person name="La Spada G."/>
            <person name="La Cono V."/>
            <person name="Yakimov M.M."/>
        </authorList>
    </citation>
    <scope>NUCLEOTIDE SEQUENCE [LARGE SCALE GENOMIC DNA]</scope>
    <source>
        <strain evidence="3">AArc1</strain>
    </source>
</reference>
<feature type="compositionally biased region" description="Acidic residues" evidence="1">
    <location>
        <begin position="74"/>
        <end position="94"/>
    </location>
</feature>
<protein>
    <submittedName>
        <fullName evidence="2">Uncharacterized protein</fullName>
    </submittedName>
</protein>
<dbReference type="KEGG" id="nan:AArc1_2464"/>
<accession>A0A346PGY4</accession>
<proteinExistence type="predicted"/>
<gene>
    <name evidence="2" type="ORF">AArc1_2464</name>
</gene>
<organism evidence="2 3">
    <name type="scientific">Natrarchaeobaculum sulfurireducens</name>
    <dbReference type="NCBI Taxonomy" id="2044521"/>
    <lineage>
        <taxon>Archaea</taxon>
        <taxon>Methanobacteriati</taxon>
        <taxon>Methanobacteriota</taxon>
        <taxon>Stenosarchaea group</taxon>
        <taxon>Halobacteria</taxon>
        <taxon>Halobacteriales</taxon>
        <taxon>Natrialbaceae</taxon>
        <taxon>Natrarchaeobaculum</taxon>
    </lineage>
</organism>
<feature type="compositionally biased region" description="Basic and acidic residues" evidence="1">
    <location>
        <begin position="28"/>
        <end position="44"/>
    </location>
</feature>
<sequence length="139" mass="14778">MLLALGVGALVYVLSKYVDLPGVVPSTEDVRERAPTAEAVREQTSEAVPDDFQEIPVGGRGDDESSATAFDDSTSPEDVTEGVDDAETAVDMTDEERSAEEIAERADEEVPEPGEMAVDDAVADELLGDEDDELEGDES</sequence>
<feature type="region of interest" description="Disordered" evidence="1">
    <location>
        <begin position="28"/>
        <end position="139"/>
    </location>
</feature>
<evidence type="ECO:0000313" key="2">
    <source>
        <dbReference type="EMBL" id="AXR78779.1"/>
    </source>
</evidence>